<accession>A0A8C5IJG7</accession>
<comment type="function">
    <text evidence="9">O-methyltransferase that specifically monomethylates 5'-monophosphate of cytoplasmic histidyl tRNA (tRNA(His)), acting as a capping enzyme by protecting tRNA(His) from cleavage by DICER1. Also able, with less efficiently, to methylate the 5' monophosphate of a subset of pre-miRNAs, acting as a negative regulator of miRNA processing. The 5' monophosphate of pre-miRNAs is recognized by DICER1 and is required for pre-miRNAs processing: methylation at this position reduces the processing of pre-miRNAs by DICER1. Was also reported to mediate dimethylation of pre-miR-145; however dimethylation cannot be reproduced by another group which observes a monomethylation of pre-miR-145.</text>
</comment>
<dbReference type="InterPro" id="IPR010675">
    <property type="entry name" value="Bin3_C"/>
</dbReference>
<dbReference type="Ensembl" id="ENSJHYT00000006354.1">
    <property type="protein sequence ID" value="ENSJHYP00000005176.1"/>
    <property type="gene ID" value="ENSJHYG00000004240.1"/>
</dbReference>
<dbReference type="GO" id="GO:0008173">
    <property type="term" value="F:RNA methyltransferase activity"/>
    <property type="evidence" value="ECO:0007669"/>
    <property type="project" value="UniProtKB-UniRule"/>
</dbReference>
<keyword evidence="5 11" id="KW-0808">Transferase</keyword>
<evidence type="ECO:0000256" key="9">
    <source>
        <dbReference type="ARBA" id="ARBA00045273"/>
    </source>
</evidence>
<name>A0A8C5IJG7_JUNHY</name>
<dbReference type="AlphaFoldDB" id="A0A8C5IJG7"/>
<comment type="catalytic activity">
    <reaction evidence="7">
        <text>a 5'-end 5'-phospho-ribonucleoside-RNA + 2 S-adenosyl-L-methionine = a 5'-end (5'-bismethylphospho)-ribonucleoside-RNA + 2 S-adenosyl-L-homocysteine</text>
        <dbReference type="Rhea" id="RHEA:58640"/>
        <dbReference type="Rhea" id="RHEA-COMP:15179"/>
        <dbReference type="Rhea" id="RHEA-COMP:15182"/>
        <dbReference type="ChEBI" id="CHEBI:57856"/>
        <dbReference type="ChEBI" id="CHEBI:59789"/>
        <dbReference type="ChEBI" id="CHEBI:138282"/>
        <dbReference type="ChEBI" id="CHEBI:142777"/>
    </reaction>
</comment>
<reference evidence="13" key="2">
    <citation type="submission" date="2025-09" db="UniProtKB">
        <authorList>
            <consortium name="Ensembl"/>
        </authorList>
    </citation>
    <scope>IDENTIFICATION</scope>
</reference>
<evidence type="ECO:0000259" key="12">
    <source>
        <dbReference type="PROSITE" id="PS51515"/>
    </source>
</evidence>
<sequence>MTPLQAPGWGGFLPSCIPCTIPGPFSTPVLVDAEHCPARGAGAPQEGEGCRIWGGIWRLLPLLLCHPPQVLIQLQIPNLWRGRSCDFTLSVALYQHLLGLQDSSSSPEPPGADKELKLLCCDIDPELIRRAQQSSPFPASISFASLDIMDPGAREPFLSSFLQRFGRSSFDIGFCMSVTMWIHLNHGDRGLLDFLALLASLCTFLLVEPQPWRCYRAAARRLRRLGRDDFEHFRSLRINGDMAESITRILTQECAMELVCSFGSTSWDRSLLLFRSTTAPLPDLQNYGIIRVERDPQGSESWSTLSWKGPTQKSP</sequence>
<evidence type="ECO:0000256" key="6">
    <source>
        <dbReference type="ARBA" id="ARBA00022691"/>
    </source>
</evidence>
<evidence type="ECO:0000256" key="3">
    <source>
        <dbReference type="ARBA" id="ARBA00022490"/>
    </source>
</evidence>
<feature type="domain" description="Bin3-type SAM" evidence="12">
    <location>
        <begin position="60"/>
        <end position="279"/>
    </location>
</feature>
<comment type="subcellular location">
    <subcellularLocation>
        <location evidence="1">Cytoplasm</location>
    </subcellularLocation>
</comment>
<evidence type="ECO:0000256" key="8">
    <source>
        <dbReference type="ARBA" id="ARBA00044707"/>
    </source>
</evidence>
<evidence type="ECO:0000256" key="5">
    <source>
        <dbReference type="ARBA" id="ARBA00022679"/>
    </source>
</evidence>
<dbReference type="Proteomes" id="UP000694408">
    <property type="component" value="Unplaced"/>
</dbReference>
<dbReference type="GO" id="GO:0032259">
    <property type="term" value="P:methylation"/>
    <property type="evidence" value="ECO:0007669"/>
    <property type="project" value="UniProtKB-KW"/>
</dbReference>
<dbReference type="Pfam" id="PF06859">
    <property type="entry name" value="Bin3"/>
    <property type="match status" value="1"/>
</dbReference>
<dbReference type="GO" id="GO:2000632">
    <property type="term" value="P:negative regulation of pre-miRNA processing"/>
    <property type="evidence" value="ECO:0007669"/>
    <property type="project" value="TreeGrafter"/>
</dbReference>
<protein>
    <recommendedName>
        <fullName evidence="11">RNA methyltransferase</fullName>
        <ecNumber evidence="11">2.1.1.-</ecNumber>
    </recommendedName>
</protein>
<dbReference type="PROSITE" id="PS51515">
    <property type="entry name" value="BIN3_SAM"/>
    <property type="match status" value="1"/>
</dbReference>
<evidence type="ECO:0000313" key="14">
    <source>
        <dbReference type="Proteomes" id="UP000694408"/>
    </source>
</evidence>
<reference evidence="13" key="1">
    <citation type="submission" date="2025-08" db="UniProtKB">
        <authorList>
            <consortium name="Ensembl"/>
        </authorList>
    </citation>
    <scope>IDENTIFICATION</scope>
</reference>
<dbReference type="FunFam" id="3.40.50.150:FF:000138">
    <property type="entry name" value="BCDIN3 domain containing RNA methyltransferase"/>
    <property type="match status" value="1"/>
</dbReference>
<proteinExistence type="inferred from homology"/>
<evidence type="ECO:0000256" key="2">
    <source>
        <dbReference type="ARBA" id="ARBA00008361"/>
    </source>
</evidence>
<evidence type="ECO:0000256" key="10">
    <source>
        <dbReference type="PROSITE-ProRule" id="PRU00848"/>
    </source>
</evidence>
<comment type="catalytic activity">
    <reaction evidence="8">
        <text>a 5'-end 5'-phospho-ribonucleoside-RNA + S-adenosyl-L-methionine = a 5'-end (5'-methylphospho)-ribonucleoside-RNA + S-adenosyl-L-homocysteine</text>
        <dbReference type="Rhea" id="RHEA:58656"/>
        <dbReference type="Rhea" id="RHEA-COMP:15179"/>
        <dbReference type="Rhea" id="RHEA-COMP:15181"/>
        <dbReference type="ChEBI" id="CHEBI:57856"/>
        <dbReference type="ChEBI" id="CHEBI:59789"/>
        <dbReference type="ChEBI" id="CHEBI:138282"/>
        <dbReference type="ChEBI" id="CHEBI:142776"/>
    </reaction>
</comment>
<dbReference type="PANTHER" id="PTHR12315:SF1">
    <property type="entry name" value="RNA 5'-MONOPHOSPHATE METHYLTRANSFERASE"/>
    <property type="match status" value="1"/>
</dbReference>
<dbReference type="InterPro" id="IPR039772">
    <property type="entry name" value="Bin3-like"/>
</dbReference>
<keyword evidence="14" id="KW-1185">Reference proteome</keyword>
<dbReference type="InterPro" id="IPR024160">
    <property type="entry name" value="BIN3_SAM-bd_dom"/>
</dbReference>
<evidence type="ECO:0000256" key="4">
    <source>
        <dbReference type="ARBA" id="ARBA00022603"/>
    </source>
</evidence>
<dbReference type="GO" id="GO:0008171">
    <property type="term" value="F:O-methyltransferase activity"/>
    <property type="evidence" value="ECO:0007669"/>
    <property type="project" value="UniProtKB-UniRule"/>
</dbReference>
<organism evidence="13 14">
    <name type="scientific">Junco hyemalis</name>
    <name type="common">Dark-eyed junco</name>
    <dbReference type="NCBI Taxonomy" id="40217"/>
    <lineage>
        <taxon>Eukaryota</taxon>
        <taxon>Metazoa</taxon>
        <taxon>Chordata</taxon>
        <taxon>Craniata</taxon>
        <taxon>Vertebrata</taxon>
        <taxon>Euteleostomi</taxon>
        <taxon>Archelosauria</taxon>
        <taxon>Archosauria</taxon>
        <taxon>Dinosauria</taxon>
        <taxon>Saurischia</taxon>
        <taxon>Theropoda</taxon>
        <taxon>Coelurosauria</taxon>
        <taxon>Aves</taxon>
        <taxon>Neognathae</taxon>
        <taxon>Neoaves</taxon>
        <taxon>Telluraves</taxon>
        <taxon>Australaves</taxon>
        <taxon>Passeriformes</taxon>
        <taxon>Passerellidae</taxon>
        <taxon>Junco</taxon>
    </lineage>
</organism>
<comment type="similarity">
    <text evidence="2 11">Belongs to the methyltransferase superfamily.</text>
</comment>
<evidence type="ECO:0000256" key="1">
    <source>
        <dbReference type="ARBA" id="ARBA00004496"/>
    </source>
</evidence>
<evidence type="ECO:0000313" key="13">
    <source>
        <dbReference type="Ensembl" id="ENSJHYP00000005176.1"/>
    </source>
</evidence>
<dbReference type="GO" id="GO:0005737">
    <property type="term" value="C:cytoplasm"/>
    <property type="evidence" value="ECO:0007669"/>
    <property type="project" value="UniProtKB-SubCell"/>
</dbReference>
<dbReference type="InterPro" id="IPR029063">
    <property type="entry name" value="SAM-dependent_MTases_sf"/>
</dbReference>
<dbReference type="EC" id="2.1.1.-" evidence="11"/>
<evidence type="ECO:0000256" key="7">
    <source>
        <dbReference type="ARBA" id="ARBA00044650"/>
    </source>
</evidence>
<keyword evidence="6 10" id="KW-0949">S-adenosyl-L-methionine</keyword>
<keyword evidence="3" id="KW-0963">Cytoplasm</keyword>
<dbReference type="PANTHER" id="PTHR12315">
    <property type="entry name" value="BICOID-INTERACTING PROTEIN RELATED"/>
    <property type="match status" value="1"/>
</dbReference>
<dbReference type="Gene3D" id="3.40.50.150">
    <property type="entry name" value="Vaccinia Virus protein VP39"/>
    <property type="match status" value="1"/>
</dbReference>
<keyword evidence="4 11" id="KW-0489">Methyltransferase</keyword>
<evidence type="ECO:0000256" key="11">
    <source>
        <dbReference type="RuleBase" id="RU367087"/>
    </source>
</evidence>
<dbReference type="SUPFAM" id="SSF53335">
    <property type="entry name" value="S-adenosyl-L-methionine-dependent methyltransferases"/>
    <property type="match status" value="1"/>
</dbReference>